<proteinExistence type="predicted"/>
<evidence type="ECO:0000313" key="4">
    <source>
        <dbReference type="Proteomes" id="UP000320813"/>
    </source>
</evidence>
<comment type="caution">
    <text evidence="3">The sequence shown here is derived from an EMBL/GenBank/DDBJ whole genome shotgun (WGS) entry which is preliminary data.</text>
</comment>
<feature type="region of interest" description="Disordered" evidence="1">
    <location>
        <begin position="74"/>
        <end position="264"/>
    </location>
</feature>
<dbReference type="Pfam" id="PF02120">
    <property type="entry name" value="Flg_hook"/>
    <property type="match status" value="1"/>
</dbReference>
<accession>A0A519BBC3</accession>
<feature type="compositionally biased region" description="Polar residues" evidence="1">
    <location>
        <begin position="150"/>
        <end position="181"/>
    </location>
</feature>
<feature type="domain" description="Flagellar hook-length control protein-like C-terminal" evidence="2">
    <location>
        <begin position="401"/>
        <end position="492"/>
    </location>
</feature>
<name>A0A519BBC3_9DELT</name>
<dbReference type="Proteomes" id="UP000320813">
    <property type="component" value="Unassembled WGS sequence"/>
</dbReference>
<protein>
    <submittedName>
        <fullName evidence="3">Flagellar hook-length control protein FliK</fullName>
    </submittedName>
</protein>
<dbReference type="CDD" id="cd17470">
    <property type="entry name" value="T3SS_Flik_C"/>
    <property type="match status" value="1"/>
</dbReference>
<feature type="compositionally biased region" description="Basic and acidic residues" evidence="1">
    <location>
        <begin position="81"/>
        <end position="91"/>
    </location>
</feature>
<keyword evidence="3" id="KW-0969">Cilium</keyword>
<feature type="compositionally biased region" description="Basic and acidic residues" evidence="1">
    <location>
        <begin position="200"/>
        <end position="215"/>
    </location>
</feature>
<dbReference type="Gene3D" id="3.30.750.140">
    <property type="match status" value="1"/>
</dbReference>
<dbReference type="InterPro" id="IPR021136">
    <property type="entry name" value="Flagellar_hook_control-like_C"/>
</dbReference>
<feature type="region of interest" description="Disordered" evidence="1">
    <location>
        <begin position="488"/>
        <end position="509"/>
    </location>
</feature>
<reference evidence="3 4" key="1">
    <citation type="submission" date="2019-01" db="EMBL/GenBank/DDBJ databases">
        <title>Insights into ecological role of a new deltaproteobacterial order Candidatus Sinidesulfobacterales (Sva0485) by metagenomics and metatranscriptomics.</title>
        <authorList>
            <person name="Tan S."/>
            <person name="Liu J."/>
            <person name="Fang Y."/>
            <person name="Hedlund B.P."/>
            <person name="Lian Z.H."/>
            <person name="Huang L.Y."/>
            <person name="Li J.T."/>
            <person name="Huang L.N."/>
            <person name="Li W.J."/>
            <person name="Jiang H.C."/>
            <person name="Dong H.L."/>
            <person name="Shu W.S."/>
        </authorList>
    </citation>
    <scope>NUCLEOTIDE SEQUENCE [LARGE SCALE GENOMIC DNA]</scope>
    <source>
        <strain evidence="3">AP3</strain>
    </source>
</reference>
<feature type="compositionally biased region" description="Low complexity" evidence="1">
    <location>
        <begin position="133"/>
        <end position="149"/>
    </location>
</feature>
<gene>
    <name evidence="3" type="ORF">EVJ47_04885</name>
</gene>
<evidence type="ECO:0000313" key="3">
    <source>
        <dbReference type="EMBL" id="RZD14508.1"/>
    </source>
</evidence>
<dbReference type="InterPro" id="IPR038610">
    <property type="entry name" value="FliK-like_C_sf"/>
</dbReference>
<sequence length="544" mass="57464">MMMSNNFSPEFSGEKINMSNNFAPAKQGAKPAAPDNTFSVNGNAMPESLRQNSRHVHTAAGNFKNILNRASDKGYLSGEGEPVKNKHGDKNNKHHNFGFALYAEPPLNTDKKQNPVILSSDGNGKDSGGGIKGNEASNGNGSINILSGNKKSAQNPGSKDNFSGGNNTLSESGTAGANKNDINPAIITDSADSKISPNSAEDKNGNKNDNKKIDGNADTANIAGTQTNLNRKSNLSLSKQASDNSINPDVNITDNTDNIPGKRAANSLRNNKELNNSNRIVEDKKNINSEAAAGNGDIKNRLNTGLMSNIKHGLTNITNFTVQNYEAKLDLARSNLKNDNNLTINKSIDFLNNAGLSNSNSGNLNGNNAGTTNSGSGQINVNGLNNIESSESSGKIAINSVMFMVKRNIQSATITLKPPSLGNVRIDIVLKNLQSNLIDAGGGKAITINMLAQNDAAKNMLQSSSSNLQNALKGQGFSSINLNINLDSGKNNQNGGNNEEINKNQLSKNYSSGSVNGGKAVSGGSFSGFNMTRYNPDAIIDYFI</sequence>
<evidence type="ECO:0000259" key="2">
    <source>
        <dbReference type="Pfam" id="PF02120"/>
    </source>
</evidence>
<feature type="compositionally biased region" description="Low complexity" evidence="1">
    <location>
        <begin position="490"/>
        <end position="505"/>
    </location>
</feature>
<dbReference type="EMBL" id="SGBD01000002">
    <property type="protein sequence ID" value="RZD14508.1"/>
    <property type="molecule type" value="Genomic_DNA"/>
</dbReference>
<keyword evidence="3" id="KW-0966">Cell projection</keyword>
<feature type="compositionally biased region" description="Polar residues" evidence="1">
    <location>
        <begin position="222"/>
        <end position="258"/>
    </location>
</feature>
<keyword evidence="3" id="KW-0282">Flagellum</keyword>
<organism evidence="3 4">
    <name type="scientific">Candidatus Acidulodesulfobacterium ferriphilum</name>
    <dbReference type="NCBI Taxonomy" id="2597223"/>
    <lineage>
        <taxon>Bacteria</taxon>
        <taxon>Deltaproteobacteria</taxon>
        <taxon>Candidatus Acidulodesulfobacterales</taxon>
        <taxon>Candidatus Acidulodesulfobacterium</taxon>
    </lineage>
</organism>
<evidence type="ECO:0000256" key="1">
    <source>
        <dbReference type="SAM" id="MobiDB-lite"/>
    </source>
</evidence>
<dbReference type="AlphaFoldDB" id="A0A519BBC3"/>